<comment type="similarity">
    <text evidence="1">Belongs to the cytochrome b5 family. MAPR subfamily.</text>
</comment>
<dbReference type="GO" id="GO:0016020">
    <property type="term" value="C:membrane"/>
    <property type="evidence" value="ECO:0007669"/>
    <property type="project" value="TreeGrafter"/>
</dbReference>
<evidence type="ECO:0000313" key="5">
    <source>
        <dbReference type="Proteomes" id="UP000094336"/>
    </source>
</evidence>
<dbReference type="SUPFAM" id="SSF55856">
    <property type="entry name" value="Cytochrome b5-like heme/steroid binding domain"/>
    <property type="match status" value="1"/>
</dbReference>
<dbReference type="Proteomes" id="UP000094336">
    <property type="component" value="Unassembled WGS sequence"/>
</dbReference>
<sequence length="194" mass="22052">MPPNVTKTPHIPQESTRLGLLDVVRIVGGLLLANAFFSWWFTSTPTWGYEGRLTDPRYLQFQIFGSYLNLTMDELSYFDGSDPTKPIYVGINGKLYDVTVSRSVYGPRGSYSAFAGKDAARAFSSGCFRKKDELTYDLRGLDLDEALEDIRGWQDFYANHRRYWFVGHVQHDPLVGDPPTLCETKVKYPFKKGG</sequence>
<evidence type="ECO:0000256" key="2">
    <source>
        <dbReference type="SAM" id="Phobius"/>
    </source>
</evidence>
<dbReference type="AlphaFoldDB" id="A0A1E3QPC1"/>
<dbReference type="InterPro" id="IPR050577">
    <property type="entry name" value="MAPR/NEUFC/NENF-like"/>
</dbReference>
<dbReference type="SMART" id="SM01117">
    <property type="entry name" value="Cyt-b5"/>
    <property type="match status" value="1"/>
</dbReference>
<dbReference type="PANTHER" id="PTHR10281">
    <property type="entry name" value="MEMBRANE-ASSOCIATED PROGESTERONE RECEPTOR COMPONENT-RELATED"/>
    <property type="match status" value="1"/>
</dbReference>
<dbReference type="RefSeq" id="XP_018984839.1">
    <property type="nucleotide sequence ID" value="XM_019131812.1"/>
</dbReference>
<keyword evidence="5" id="KW-1185">Reference proteome</keyword>
<dbReference type="OrthoDB" id="10257697at2759"/>
<protein>
    <recommendedName>
        <fullName evidence="3">Cytochrome b5 heme-binding domain-containing protein</fullName>
    </recommendedName>
</protein>
<proteinExistence type="inferred from homology"/>
<organism evidence="4 5">
    <name type="scientific">Babjeviella inositovora NRRL Y-12698</name>
    <dbReference type="NCBI Taxonomy" id="984486"/>
    <lineage>
        <taxon>Eukaryota</taxon>
        <taxon>Fungi</taxon>
        <taxon>Dikarya</taxon>
        <taxon>Ascomycota</taxon>
        <taxon>Saccharomycotina</taxon>
        <taxon>Pichiomycetes</taxon>
        <taxon>Serinales incertae sedis</taxon>
        <taxon>Babjeviella</taxon>
    </lineage>
</organism>
<evidence type="ECO:0000259" key="3">
    <source>
        <dbReference type="SMART" id="SM01117"/>
    </source>
</evidence>
<dbReference type="STRING" id="984486.A0A1E3QPC1"/>
<reference evidence="5" key="1">
    <citation type="submission" date="2016-05" db="EMBL/GenBank/DDBJ databases">
        <title>Comparative genomics of biotechnologically important yeasts.</title>
        <authorList>
            <consortium name="DOE Joint Genome Institute"/>
            <person name="Riley R."/>
            <person name="Haridas S."/>
            <person name="Wolfe K.H."/>
            <person name="Lopes M.R."/>
            <person name="Hittinger C.T."/>
            <person name="Goker M."/>
            <person name="Salamov A."/>
            <person name="Wisecaver J."/>
            <person name="Long T.M."/>
            <person name="Aerts A.L."/>
            <person name="Barry K."/>
            <person name="Choi C."/>
            <person name="Clum A."/>
            <person name="Coughlan A.Y."/>
            <person name="Deshpande S."/>
            <person name="Douglass A.P."/>
            <person name="Hanson S.J."/>
            <person name="Klenk H.-P."/>
            <person name="Labutti K."/>
            <person name="Lapidus A."/>
            <person name="Lindquist E."/>
            <person name="Lipzen A."/>
            <person name="Meier-Kolthoff J.P."/>
            <person name="Ohm R.A."/>
            <person name="Otillar R.P."/>
            <person name="Pangilinan J."/>
            <person name="Peng Y."/>
            <person name="Rokas A."/>
            <person name="Rosa C.A."/>
            <person name="Scheuner C."/>
            <person name="Sibirny A.A."/>
            <person name="Slot J.C."/>
            <person name="Stielow J.B."/>
            <person name="Sun H."/>
            <person name="Kurtzman C.P."/>
            <person name="Blackwell M."/>
            <person name="Grigoriev I.V."/>
            <person name="Jeffries T.W."/>
        </authorList>
    </citation>
    <scope>NUCLEOTIDE SEQUENCE [LARGE SCALE GENOMIC DNA]</scope>
    <source>
        <strain evidence="5">NRRL Y-12698</strain>
    </source>
</reference>
<dbReference type="EMBL" id="KV454432">
    <property type="protein sequence ID" value="ODQ79511.1"/>
    <property type="molecule type" value="Genomic_DNA"/>
</dbReference>
<name>A0A1E3QPC1_9ASCO</name>
<feature type="domain" description="Cytochrome b5 heme-binding" evidence="3">
    <location>
        <begin position="70"/>
        <end position="170"/>
    </location>
</feature>
<dbReference type="InterPro" id="IPR001199">
    <property type="entry name" value="Cyt_B5-like_heme/steroid-bd"/>
</dbReference>
<keyword evidence="2" id="KW-0812">Transmembrane</keyword>
<dbReference type="PANTHER" id="PTHR10281:SF76">
    <property type="entry name" value="CALCUTTA CUP-RELATED"/>
    <property type="match status" value="1"/>
</dbReference>
<keyword evidence="2" id="KW-1133">Transmembrane helix</keyword>
<dbReference type="GeneID" id="30149665"/>
<accession>A0A1E3QPC1</accession>
<dbReference type="GO" id="GO:0012505">
    <property type="term" value="C:endomembrane system"/>
    <property type="evidence" value="ECO:0007669"/>
    <property type="project" value="TreeGrafter"/>
</dbReference>
<dbReference type="InterPro" id="IPR036400">
    <property type="entry name" value="Cyt_B5-like_heme/steroid_sf"/>
</dbReference>
<evidence type="ECO:0000313" key="4">
    <source>
        <dbReference type="EMBL" id="ODQ79511.1"/>
    </source>
</evidence>
<evidence type="ECO:0000256" key="1">
    <source>
        <dbReference type="ARBA" id="ARBA00038357"/>
    </source>
</evidence>
<feature type="transmembrane region" description="Helical" evidence="2">
    <location>
        <begin position="23"/>
        <end position="42"/>
    </location>
</feature>
<gene>
    <name evidence="4" type="ORF">BABINDRAFT_37264</name>
</gene>
<dbReference type="Pfam" id="PF00173">
    <property type="entry name" value="Cyt-b5"/>
    <property type="match status" value="1"/>
</dbReference>
<dbReference type="Gene3D" id="3.10.120.10">
    <property type="entry name" value="Cytochrome b5-like heme/steroid binding domain"/>
    <property type="match status" value="1"/>
</dbReference>
<keyword evidence="2" id="KW-0472">Membrane</keyword>